<feature type="coiled-coil region" evidence="10">
    <location>
        <begin position="109"/>
        <end position="136"/>
    </location>
</feature>
<keyword evidence="14" id="KW-1185">Reference proteome</keyword>
<evidence type="ECO:0000256" key="11">
    <source>
        <dbReference type="SAM" id="MobiDB-lite"/>
    </source>
</evidence>
<accession>A0AAN7SR08</accession>
<dbReference type="PANTHER" id="PTHR43150:SF2">
    <property type="entry name" value="HYPERKINETIC, ISOFORM M"/>
    <property type="match status" value="1"/>
</dbReference>
<evidence type="ECO:0000256" key="3">
    <source>
        <dbReference type="ARBA" id="ARBA00022448"/>
    </source>
</evidence>
<dbReference type="AlphaFoldDB" id="A0AAN7SR08"/>
<dbReference type="InterPro" id="IPR036812">
    <property type="entry name" value="NAD(P)_OxRdtase_dom_sf"/>
</dbReference>
<evidence type="ECO:0000256" key="2">
    <source>
        <dbReference type="ARBA" id="ARBA00006515"/>
    </source>
</evidence>
<evidence type="ECO:0000259" key="12">
    <source>
        <dbReference type="Pfam" id="PF00248"/>
    </source>
</evidence>
<comment type="caution">
    <text evidence="13">The sequence shown here is derived from an EMBL/GenBank/DDBJ whole genome shotgun (WGS) entry which is preliminary data.</text>
</comment>
<dbReference type="PRINTS" id="PR01577">
    <property type="entry name" value="KCNABCHANNEL"/>
</dbReference>
<protein>
    <recommendedName>
        <fullName evidence="12">NADP-dependent oxidoreductase domain-containing protein</fullName>
    </recommendedName>
</protein>
<keyword evidence="6" id="KW-0521">NADP</keyword>
<evidence type="ECO:0000313" key="14">
    <source>
        <dbReference type="Proteomes" id="UP001353858"/>
    </source>
</evidence>
<dbReference type="PANTHER" id="PTHR43150">
    <property type="entry name" value="HYPERKINETIC, ISOFORM M"/>
    <property type="match status" value="1"/>
</dbReference>
<dbReference type="GO" id="GO:0015459">
    <property type="term" value="F:potassium channel regulator activity"/>
    <property type="evidence" value="ECO:0007669"/>
    <property type="project" value="TreeGrafter"/>
</dbReference>
<evidence type="ECO:0000256" key="4">
    <source>
        <dbReference type="ARBA" id="ARBA00022490"/>
    </source>
</evidence>
<dbReference type="InterPro" id="IPR005399">
    <property type="entry name" value="K_chnl_volt-dep_bsu_KCNAB-rel"/>
</dbReference>
<evidence type="ECO:0000256" key="10">
    <source>
        <dbReference type="SAM" id="Coils"/>
    </source>
</evidence>
<dbReference type="GO" id="GO:1901379">
    <property type="term" value="P:regulation of potassium ion transmembrane transport"/>
    <property type="evidence" value="ECO:0007669"/>
    <property type="project" value="TreeGrafter"/>
</dbReference>
<dbReference type="GO" id="GO:0044325">
    <property type="term" value="F:transmembrane transporter binding"/>
    <property type="evidence" value="ECO:0007669"/>
    <property type="project" value="TreeGrafter"/>
</dbReference>
<keyword evidence="4" id="KW-0963">Cytoplasm</keyword>
<gene>
    <name evidence="13" type="ORF">RN001_007641</name>
</gene>
<keyword evidence="9" id="KW-0406">Ion transport</keyword>
<dbReference type="InterPro" id="IPR005983">
    <property type="entry name" value="K_chnl_volt-dep_bsu_KCNAB"/>
</dbReference>
<evidence type="ECO:0000313" key="13">
    <source>
        <dbReference type="EMBL" id="KAK4879495.1"/>
    </source>
</evidence>
<comment type="similarity">
    <text evidence="2">Belongs to the shaker potassium channel beta subunit family.</text>
</comment>
<dbReference type="NCBIfam" id="TIGR01293">
    <property type="entry name" value="Kv_beta"/>
    <property type="match status" value="1"/>
</dbReference>
<sequence length="558" mass="63703">MECEQSPGIDAIEQCLVEVISNNETDDIFYKQWILQNIKLAHQFWISYPPPGAGSSTSSKDKEKQTQLEEDKRTLSKEQRQLDYDAAIKEHHRNQREQWEIRQLDHDLLQQRHSERERERELKEQAESRLLHADAEDDYSLQSVCRAPIASLDCMEEFSAGSALSALGERPSDGVITKEQLLLSGLTHSAPGNPYQLSRQTSLTPGLRYRNLGKSGLRVSNIGLGTWPIFGPGVTEEQAEQIVSLAMDSGINVFDLSEAHSGTRAEVELGRILIRKGWKRSSYVVTTKIYWSTRSEERGLSRKHIIESVKASLLRLQLAYIDVVIVHKADPMCPMEEIVRAMHYVISQGWAMYWGTARWSPVEIMEAYTNCRQFNCITPIVEQAEYHMFCREKTELYIPELYNKIGVGLMAWSPITMGLAQSKEDGGIQLFSRYSFRSKYRSFSWTEDETSANKEGFSWVKEKVQPEETRKQSEKIRELNSLSERLGCTLAQLSIAWCLKNESVQCLLLGATSTDQLYDNIQSLQLIPKLNTNMVAEIERILENKPARPPMVSTLALR</sequence>
<reference evidence="14" key="1">
    <citation type="submission" date="2023-01" db="EMBL/GenBank/DDBJ databases">
        <title>Key to firefly adult light organ development and bioluminescence: homeobox transcription factors regulate luciferase expression and transportation to peroxisome.</title>
        <authorList>
            <person name="Fu X."/>
        </authorList>
    </citation>
    <scope>NUCLEOTIDE SEQUENCE [LARGE SCALE GENOMIC DNA]</scope>
</reference>
<dbReference type="Pfam" id="PF00248">
    <property type="entry name" value="Aldo_ket_red"/>
    <property type="match status" value="1"/>
</dbReference>
<dbReference type="GO" id="GO:0016491">
    <property type="term" value="F:oxidoreductase activity"/>
    <property type="evidence" value="ECO:0007669"/>
    <property type="project" value="UniProtKB-KW"/>
</dbReference>
<dbReference type="SUPFAM" id="SSF51430">
    <property type="entry name" value="NAD(P)-linked oxidoreductase"/>
    <property type="match status" value="1"/>
</dbReference>
<keyword evidence="7" id="KW-0630">Potassium</keyword>
<organism evidence="13 14">
    <name type="scientific">Aquatica leii</name>
    <dbReference type="NCBI Taxonomy" id="1421715"/>
    <lineage>
        <taxon>Eukaryota</taxon>
        <taxon>Metazoa</taxon>
        <taxon>Ecdysozoa</taxon>
        <taxon>Arthropoda</taxon>
        <taxon>Hexapoda</taxon>
        <taxon>Insecta</taxon>
        <taxon>Pterygota</taxon>
        <taxon>Neoptera</taxon>
        <taxon>Endopterygota</taxon>
        <taxon>Coleoptera</taxon>
        <taxon>Polyphaga</taxon>
        <taxon>Elateriformia</taxon>
        <taxon>Elateroidea</taxon>
        <taxon>Lampyridae</taxon>
        <taxon>Luciolinae</taxon>
        <taxon>Aquatica</taxon>
    </lineage>
</organism>
<keyword evidence="3" id="KW-0813">Transport</keyword>
<proteinExistence type="inferred from homology"/>
<name>A0AAN7SR08_9COLE</name>
<dbReference type="Proteomes" id="UP001353858">
    <property type="component" value="Unassembled WGS sequence"/>
</dbReference>
<dbReference type="GO" id="GO:0005737">
    <property type="term" value="C:cytoplasm"/>
    <property type="evidence" value="ECO:0007669"/>
    <property type="project" value="UniProtKB-SubCell"/>
</dbReference>
<keyword evidence="5" id="KW-0633">Potassium transport</keyword>
<comment type="subcellular location">
    <subcellularLocation>
        <location evidence="1">Cytoplasm</location>
    </subcellularLocation>
</comment>
<dbReference type="GO" id="GO:0005249">
    <property type="term" value="F:voltage-gated potassium channel activity"/>
    <property type="evidence" value="ECO:0007669"/>
    <property type="project" value="InterPro"/>
</dbReference>
<evidence type="ECO:0000256" key="6">
    <source>
        <dbReference type="ARBA" id="ARBA00022857"/>
    </source>
</evidence>
<feature type="compositionally biased region" description="Basic and acidic residues" evidence="11">
    <location>
        <begin position="59"/>
        <end position="81"/>
    </location>
</feature>
<keyword evidence="8" id="KW-0560">Oxidoreductase</keyword>
<evidence type="ECO:0000256" key="8">
    <source>
        <dbReference type="ARBA" id="ARBA00023002"/>
    </source>
</evidence>
<evidence type="ECO:0000256" key="7">
    <source>
        <dbReference type="ARBA" id="ARBA00022958"/>
    </source>
</evidence>
<feature type="domain" description="NADP-dependent oxidoreductase" evidence="12">
    <location>
        <begin position="221"/>
        <end position="542"/>
    </location>
</feature>
<feature type="region of interest" description="Disordered" evidence="11">
    <location>
        <begin position="51"/>
        <end position="81"/>
    </location>
</feature>
<evidence type="ECO:0000256" key="5">
    <source>
        <dbReference type="ARBA" id="ARBA00022538"/>
    </source>
</evidence>
<evidence type="ECO:0000256" key="9">
    <source>
        <dbReference type="ARBA" id="ARBA00023065"/>
    </source>
</evidence>
<evidence type="ECO:0000256" key="1">
    <source>
        <dbReference type="ARBA" id="ARBA00004496"/>
    </source>
</evidence>
<dbReference type="Gene3D" id="3.20.20.100">
    <property type="entry name" value="NADP-dependent oxidoreductase domain"/>
    <property type="match status" value="1"/>
</dbReference>
<dbReference type="EMBL" id="JARPUR010000003">
    <property type="protein sequence ID" value="KAK4879495.1"/>
    <property type="molecule type" value="Genomic_DNA"/>
</dbReference>
<dbReference type="CDD" id="cd19142">
    <property type="entry name" value="AKR_AKR6B1"/>
    <property type="match status" value="1"/>
</dbReference>
<dbReference type="GO" id="GO:0008076">
    <property type="term" value="C:voltage-gated potassium channel complex"/>
    <property type="evidence" value="ECO:0007669"/>
    <property type="project" value="TreeGrafter"/>
</dbReference>
<keyword evidence="10" id="KW-0175">Coiled coil</keyword>
<dbReference type="InterPro" id="IPR023210">
    <property type="entry name" value="NADP_OxRdtase_dom"/>
</dbReference>